<dbReference type="PANTHER" id="PTHR46429">
    <property type="entry name" value="23S RRNA (GUANOSINE-2'-O-)-METHYLTRANSFERASE RLMB"/>
    <property type="match status" value="1"/>
</dbReference>
<dbReference type="InterPro" id="IPR004441">
    <property type="entry name" value="rRNA_MeTrfase_TrmH"/>
</dbReference>
<dbReference type="KEGG" id="nneo:PQG83_13765"/>
<dbReference type="SUPFAM" id="SSF75217">
    <property type="entry name" value="alpha/beta knot"/>
    <property type="match status" value="1"/>
</dbReference>
<gene>
    <name evidence="5" type="primary">rlmB</name>
    <name evidence="5" type="ORF">PQG83_13765</name>
</gene>
<evidence type="ECO:0000313" key="6">
    <source>
        <dbReference type="Proteomes" id="UP001302494"/>
    </source>
</evidence>
<dbReference type="NCBIfam" id="TIGR00186">
    <property type="entry name" value="rRNA_methyl_3"/>
    <property type="match status" value="1"/>
</dbReference>
<reference evidence="5 6" key="1">
    <citation type="submission" date="2023-01" db="EMBL/GenBank/DDBJ databases">
        <title>Cultivation and genomic characterization of new, ubiquitous marine nitrite-oxidizing bacteria from the Nitrospirales.</title>
        <authorList>
            <person name="Mueller A.J."/>
            <person name="Daebeler A."/>
            <person name="Herbold C.W."/>
            <person name="Kirkegaard R.H."/>
            <person name="Daims H."/>
        </authorList>
    </citation>
    <scope>NUCLEOTIDE SEQUENCE [LARGE SCALE GENOMIC DNA]</scope>
    <source>
        <strain evidence="5 6">DK</strain>
    </source>
</reference>
<dbReference type="CDD" id="cd18103">
    <property type="entry name" value="SpoU-like_RlmB"/>
    <property type="match status" value="1"/>
</dbReference>
<keyword evidence="3" id="KW-0808">Transferase</keyword>
<protein>
    <submittedName>
        <fullName evidence="5">23S rRNA (Guanosine(2251)-2'-O)-methyltransferase RlmB</fullName>
    </submittedName>
</protein>
<dbReference type="FunFam" id="3.40.1280.10:FF:000008">
    <property type="entry name" value="Group 3 RNA methyltransferase TrmH"/>
    <property type="match status" value="1"/>
</dbReference>
<dbReference type="Pfam" id="PF00588">
    <property type="entry name" value="SpoU_methylase"/>
    <property type="match status" value="1"/>
</dbReference>
<evidence type="ECO:0000256" key="1">
    <source>
        <dbReference type="ARBA" id="ARBA00007228"/>
    </source>
</evidence>
<dbReference type="Proteomes" id="UP001302494">
    <property type="component" value="Chromosome"/>
</dbReference>
<sequence>MAPHDGSDESPATVYGFHAVLESLHSQSRPVQRIWTLRADGRFLPIVKLARERGISLAVESRERLDRLAGDRHHQGVVAQISAKEYLEGEEFLDQLSLNPIPALLVVLDQIQDPHNLGAIIRSVEAAGGDGIVIPKHRAVGLTGGVAKASAGALEHVSIARVANTGKFLETCQKRDIRTVALVPEGVESYSEVDFTEPVALVFGSEGEGIRPIVLKKCDQQVRIPMFGSMNSLNLSVAVAVTLFEAVRQRTRKP</sequence>
<dbReference type="RefSeq" id="WP_312742117.1">
    <property type="nucleotide sequence ID" value="NZ_CP116968.1"/>
</dbReference>
<keyword evidence="2" id="KW-0489">Methyltransferase</keyword>
<accession>A0AA96JUU0</accession>
<dbReference type="InterPro" id="IPR029064">
    <property type="entry name" value="Ribosomal_eL30-like_sf"/>
</dbReference>
<dbReference type="EMBL" id="CP116968">
    <property type="protein sequence ID" value="WNM60823.1"/>
    <property type="molecule type" value="Genomic_DNA"/>
</dbReference>
<dbReference type="Gene3D" id="3.30.1330.30">
    <property type="match status" value="1"/>
</dbReference>
<dbReference type="AlphaFoldDB" id="A0AA96JUU0"/>
<dbReference type="InterPro" id="IPR029028">
    <property type="entry name" value="Alpha/beta_knot_MTases"/>
</dbReference>
<comment type="similarity">
    <text evidence="1">Belongs to the class IV-like SAM-binding methyltransferase superfamily. RNA methyltransferase TrmH family.</text>
</comment>
<evidence type="ECO:0000313" key="5">
    <source>
        <dbReference type="EMBL" id="WNM60823.1"/>
    </source>
</evidence>
<dbReference type="InterPro" id="IPR029026">
    <property type="entry name" value="tRNA_m1G_MTases_N"/>
</dbReference>
<evidence type="ECO:0000256" key="3">
    <source>
        <dbReference type="ARBA" id="ARBA00022679"/>
    </source>
</evidence>
<dbReference type="GO" id="GO:0005829">
    <property type="term" value="C:cytosol"/>
    <property type="evidence" value="ECO:0007669"/>
    <property type="project" value="TreeGrafter"/>
</dbReference>
<dbReference type="GO" id="GO:0008173">
    <property type="term" value="F:RNA methyltransferase activity"/>
    <property type="evidence" value="ECO:0007669"/>
    <property type="project" value="InterPro"/>
</dbReference>
<name>A0AA96JUU0_9BACT</name>
<dbReference type="GO" id="GO:0032259">
    <property type="term" value="P:methylation"/>
    <property type="evidence" value="ECO:0007669"/>
    <property type="project" value="UniProtKB-KW"/>
</dbReference>
<dbReference type="SUPFAM" id="SSF55315">
    <property type="entry name" value="L30e-like"/>
    <property type="match status" value="1"/>
</dbReference>
<dbReference type="GO" id="GO:0006396">
    <property type="term" value="P:RNA processing"/>
    <property type="evidence" value="ECO:0007669"/>
    <property type="project" value="InterPro"/>
</dbReference>
<keyword evidence="6" id="KW-1185">Reference proteome</keyword>
<dbReference type="GO" id="GO:0003723">
    <property type="term" value="F:RNA binding"/>
    <property type="evidence" value="ECO:0007669"/>
    <property type="project" value="InterPro"/>
</dbReference>
<dbReference type="InterPro" id="IPR001537">
    <property type="entry name" value="SpoU_MeTrfase"/>
</dbReference>
<proteinExistence type="inferred from homology"/>
<dbReference type="PANTHER" id="PTHR46429:SF1">
    <property type="entry name" value="23S RRNA (GUANOSINE-2'-O-)-METHYLTRANSFERASE RLMB"/>
    <property type="match status" value="1"/>
</dbReference>
<evidence type="ECO:0000256" key="2">
    <source>
        <dbReference type="ARBA" id="ARBA00022603"/>
    </source>
</evidence>
<dbReference type="SMART" id="SM00967">
    <property type="entry name" value="SpoU_sub_bind"/>
    <property type="match status" value="1"/>
</dbReference>
<dbReference type="Pfam" id="PF08032">
    <property type="entry name" value="SpoU_sub_bind"/>
    <property type="match status" value="1"/>
</dbReference>
<evidence type="ECO:0000259" key="4">
    <source>
        <dbReference type="SMART" id="SM00967"/>
    </source>
</evidence>
<dbReference type="InterPro" id="IPR013123">
    <property type="entry name" value="SpoU_subst-bd"/>
</dbReference>
<dbReference type="Gene3D" id="3.40.1280.10">
    <property type="match status" value="1"/>
</dbReference>
<organism evidence="5 6">
    <name type="scientific">Candidatus Nitrospira neomarina</name>
    <dbReference type="NCBI Taxonomy" id="3020899"/>
    <lineage>
        <taxon>Bacteria</taxon>
        <taxon>Pseudomonadati</taxon>
        <taxon>Nitrospirota</taxon>
        <taxon>Nitrospiria</taxon>
        <taxon>Nitrospirales</taxon>
        <taxon>Nitrospiraceae</taxon>
        <taxon>Nitrospira</taxon>
    </lineage>
</organism>
<feature type="domain" description="RNA 2-O ribose methyltransferase substrate binding" evidence="4">
    <location>
        <begin position="13"/>
        <end position="87"/>
    </location>
</feature>